<proteinExistence type="predicted"/>
<evidence type="ECO:0000256" key="4">
    <source>
        <dbReference type="ARBA" id="ARBA00023136"/>
    </source>
</evidence>
<gene>
    <name evidence="8" type="ORF">AUJ66_05930</name>
</gene>
<dbReference type="SUPFAM" id="SSF48452">
    <property type="entry name" value="TPR-like"/>
    <property type="match status" value="2"/>
</dbReference>
<feature type="transmembrane region" description="Helical" evidence="6">
    <location>
        <begin position="388"/>
        <end position="408"/>
    </location>
</feature>
<keyword evidence="5" id="KW-0802">TPR repeat</keyword>
<name>A0A1J4SAY0_9BACT</name>
<dbReference type="PANTHER" id="PTHR37422:SF13">
    <property type="entry name" value="LIPOPOLYSACCHARIDE BIOSYNTHESIS PROTEIN PA4999-RELATED"/>
    <property type="match status" value="1"/>
</dbReference>
<dbReference type="STRING" id="1817893.AUJ66_05930"/>
<evidence type="ECO:0000313" key="8">
    <source>
        <dbReference type="EMBL" id="OIN96555.1"/>
    </source>
</evidence>
<dbReference type="Proteomes" id="UP000182278">
    <property type="component" value="Unassembled WGS sequence"/>
</dbReference>
<evidence type="ECO:0000256" key="5">
    <source>
        <dbReference type="PROSITE-ProRule" id="PRU00339"/>
    </source>
</evidence>
<feature type="transmembrane region" description="Helical" evidence="6">
    <location>
        <begin position="50"/>
        <end position="75"/>
    </location>
</feature>
<dbReference type="Pfam" id="PF13414">
    <property type="entry name" value="TPR_11"/>
    <property type="match status" value="2"/>
</dbReference>
<evidence type="ECO:0000256" key="1">
    <source>
        <dbReference type="ARBA" id="ARBA00004141"/>
    </source>
</evidence>
<evidence type="ECO:0000313" key="9">
    <source>
        <dbReference type="Proteomes" id="UP000182278"/>
    </source>
</evidence>
<comment type="caution">
    <text evidence="8">The sequence shown here is derived from an EMBL/GenBank/DDBJ whole genome shotgun (WGS) entry which is preliminary data.</text>
</comment>
<dbReference type="SMART" id="SM00028">
    <property type="entry name" value="TPR"/>
    <property type="match status" value="4"/>
</dbReference>
<dbReference type="PANTHER" id="PTHR37422">
    <property type="entry name" value="TEICHURONIC ACID BIOSYNTHESIS PROTEIN TUAE"/>
    <property type="match status" value="1"/>
</dbReference>
<feature type="repeat" description="TPR" evidence="5">
    <location>
        <begin position="679"/>
        <end position="712"/>
    </location>
</feature>
<feature type="transmembrane region" description="Helical" evidence="6">
    <location>
        <begin position="258"/>
        <end position="275"/>
    </location>
</feature>
<reference evidence="8 9" key="1">
    <citation type="journal article" date="2016" name="Environ. Microbiol.">
        <title>Genomic resolution of a cold subsurface aquifer community provides metabolic insights for novel microbes adapted to high CO concentrations.</title>
        <authorList>
            <person name="Probst A.J."/>
            <person name="Castelle C.J."/>
            <person name="Singh A."/>
            <person name="Brown C.T."/>
            <person name="Anantharaman K."/>
            <person name="Sharon I."/>
            <person name="Hug L.A."/>
            <person name="Burstein D."/>
            <person name="Emerson J.B."/>
            <person name="Thomas B.C."/>
            <person name="Banfield J.F."/>
        </authorList>
    </citation>
    <scope>NUCLEOTIDE SEQUENCE [LARGE SCALE GENOMIC DNA]</scope>
    <source>
        <strain evidence="8">CG1_02_38_46</strain>
    </source>
</reference>
<keyword evidence="4 6" id="KW-0472">Membrane</keyword>
<dbReference type="Pfam" id="PF04932">
    <property type="entry name" value="Wzy_C"/>
    <property type="match status" value="1"/>
</dbReference>
<evidence type="ECO:0000256" key="3">
    <source>
        <dbReference type="ARBA" id="ARBA00022989"/>
    </source>
</evidence>
<dbReference type="GO" id="GO:0016020">
    <property type="term" value="C:membrane"/>
    <property type="evidence" value="ECO:0007669"/>
    <property type="project" value="UniProtKB-SubCell"/>
</dbReference>
<feature type="transmembrane region" description="Helical" evidence="6">
    <location>
        <begin position="420"/>
        <end position="436"/>
    </location>
</feature>
<feature type="transmembrane region" description="Helical" evidence="6">
    <location>
        <begin position="208"/>
        <end position="224"/>
    </location>
</feature>
<dbReference type="Gene3D" id="1.25.40.10">
    <property type="entry name" value="Tetratricopeptide repeat domain"/>
    <property type="match status" value="2"/>
</dbReference>
<evidence type="ECO:0000259" key="7">
    <source>
        <dbReference type="Pfam" id="PF04932"/>
    </source>
</evidence>
<feature type="transmembrane region" description="Helical" evidence="6">
    <location>
        <begin position="185"/>
        <end position="203"/>
    </location>
</feature>
<dbReference type="PROSITE" id="PS50005">
    <property type="entry name" value="TPR"/>
    <property type="match status" value="4"/>
</dbReference>
<feature type="transmembrane region" description="Helical" evidence="6">
    <location>
        <begin position="230"/>
        <end position="246"/>
    </location>
</feature>
<feature type="transmembrane region" description="Helical" evidence="6">
    <location>
        <begin position="20"/>
        <end position="44"/>
    </location>
</feature>
<evidence type="ECO:0000256" key="2">
    <source>
        <dbReference type="ARBA" id="ARBA00022692"/>
    </source>
</evidence>
<feature type="transmembrane region" description="Helical" evidence="6">
    <location>
        <begin position="115"/>
        <end position="132"/>
    </location>
</feature>
<dbReference type="EMBL" id="MNUO01000092">
    <property type="protein sequence ID" value="OIN96555.1"/>
    <property type="molecule type" value="Genomic_DNA"/>
</dbReference>
<dbReference type="Pfam" id="PF00515">
    <property type="entry name" value="TPR_1"/>
    <property type="match status" value="1"/>
</dbReference>
<evidence type="ECO:0000256" key="6">
    <source>
        <dbReference type="SAM" id="Phobius"/>
    </source>
</evidence>
<dbReference type="InterPro" id="IPR019734">
    <property type="entry name" value="TPR_rpt"/>
</dbReference>
<dbReference type="InterPro" id="IPR007016">
    <property type="entry name" value="O-antigen_ligase-rel_domated"/>
</dbReference>
<feature type="repeat" description="TPR" evidence="5">
    <location>
        <begin position="611"/>
        <end position="644"/>
    </location>
</feature>
<feature type="transmembrane region" description="Helical" evidence="6">
    <location>
        <begin position="457"/>
        <end position="477"/>
    </location>
</feature>
<dbReference type="PROSITE" id="PS50293">
    <property type="entry name" value="TPR_REGION"/>
    <property type="match status" value="3"/>
</dbReference>
<dbReference type="InterPro" id="IPR011990">
    <property type="entry name" value="TPR-like_helical_dom_sf"/>
</dbReference>
<keyword evidence="2 6" id="KW-0812">Transmembrane</keyword>
<feature type="repeat" description="TPR" evidence="5">
    <location>
        <begin position="645"/>
        <end position="678"/>
    </location>
</feature>
<keyword evidence="3 6" id="KW-1133">Transmembrane helix</keyword>
<sequence length="760" mass="87170">MQKIQQKNPVQQKTGQSRNILDGIIRFCLLTTLFLVPVVFSYWYRGGHELFFPIKIFFTQIPLIIALVFWILKTITSGEIRWMRSSLILPVFLFLASSILSLIGSINVLVSMSDLYRFFFYVLFYILFITHFRAKTHITYLLVVALIAFGVVNFYAILQKLGIDLLAAIGGRTGMDSTLGNPDFFAGYLIALIPISLTCTFIVNRQWRVFLGVLTVTGITFLFLTQSRAGFLGFIFSLLLLIFFILRSEGVKKEAKTWIFSITGIAIILLIALSFRGGTTLSRIRESMDLKSTNIRFRILCYESTWNIIKDHPITGTGLGTFYNVYPKYRVPEMKEVFTFVETPRYAHNDFLQIGSETGLLGLGAFIWLLFVFFKTGIRVLKEVKESYWRWLAIGAISSFAGMLVQMVFDFNFYRPETTLYFWLMPAILSVIAERSQGRPEGRVLKWRLQGWSRLTIGIAAIIIVPFMIKASLGPFVGNVHYNRGLRAEKAYNKVQESSQKSIYINAVLKEYNEAIKKENLNDIYYTKLGTFYGNLGREMWISEKEKKEYMAGAIENFEKALEPCPYYAGYHYNSGQSYLFYALAFDRKFIEKSEKRLKDALALSSYSEAEIFHNQLGLLYKEQGMLDKAIKEYEEALKINPRTIQSLINLGNAYYAKEWYDKAIETYFKSLAIDPNNVDALNNLANVYYQKRMFDKAIAGYKKALSINPGYIDAYNNLGSVYFVAGMHNEAKAQFLKTIELVPNSPQANYARAMLSRIP</sequence>
<feature type="transmembrane region" description="Helical" evidence="6">
    <location>
        <begin position="139"/>
        <end position="158"/>
    </location>
</feature>
<dbReference type="AlphaFoldDB" id="A0A1J4SAY0"/>
<protein>
    <recommendedName>
        <fullName evidence="7">O-antigen ligase-related domain-containing protein</fullName>
    </recommendedName>
</protein>
<feature type="transmembrane region" description="Helical" evidence="6">
    <location>
        <begin position="358"/>
        <end position="376"/>
    </location>
</feature>
<accession>A0A1J4SAY0</accession>
<feature type="repeat" description="TPR" evidence="5">
    <location>
        <begin position="713"/>
        <end position="746"/>
    </location>
</feature>
<feature type="transmembrane region" description="Helical" evidence="6">
    <location>
        <begin position="87"/>
        <end position="109"/>
    </location>
</feature>
<dbReference type="InterPro" id="IPR051533">
    <property type="entry name" value="WaaL-like"/>
</dbReference>
<feature type="domain" description="O-antigen ligase-related" evidence="7">
    <location>
        <begin position="214"/>
        <end position="367"/>
    </location>
</feature>
<organism evidence="8 9">
    <name type="scientific">Candidatus Desantisbacteria bacterium CG1_02_38_46</name>
    <dbReference type="NCBI Taxonomy" id="1817893"/>
    <lineage>
        <taxon>Bacteria</taxon>
        <taxon>Candidatus Desantisiibacteriota</taxon>
    </lineage>
</organism>
<comment type="subcellular location">
    <subcellularLocation>
        <location evidence="1">Membrane</location>
        <topology evidence="1">Multi-pass membrane protein</topology>
    </subcellularLocation>
</comment>